<evidence type="ECO:0000256" key="3">
    <source>
        <dbReference type="ARBA" id="ARBA00022630"/>
    </source>
</evidence>
<evidence type="ECO:0000256" key="4">
    <source>
        <dbReference type="ARBA" id="ARBA00022827"/>
    </source>
</evidence>
<evidence type="ECO:0000256" key="7">
    <source>
        <dbReference type="ARBA" id="ARBA00023027"/>
    </source>
</evidence>
<organism evidence="11 12">
    <name type="scientific">Cerasicoccus arenae</name>
    <dbReference type="NCBI Taxonomy" id="424488"/>
    <lineage>
        <taxon>Bacteria</taxon>
        <taxon>Pseudomonadati</taxon>
        <taxon>Verrucomicrobiota</taxon>
        <taxon>Opitutia</taxon>
        <taxon>Puniceicoccales</taxon>
        <taxon>Cerasicoccaceae</taxon>
        <taxon>Cerasicoccus</taxon>
    </lineage>
</organism>
<comment type="similarity">
    <text evidence="1">Belongs to the NADH dehydrogenase family.</text>
</comment>
<evidence type="ECO:0000256" key="2">
    <source>
        <dbReference type="ARBA" id="ARBA00012637"/>
    </source>
</evidence>
<reference evidence="11" key="2">
    <citation type="submission" date="2020-09" db="EMBL/GenBank/DDBJ databases">
        <authorList>
            <person name="Sun Q."/>
            <person name="Kim S."/>
        </authorList>
    </citation>
    <scope>NUCLEOTIDE SEQUENCE</scope>
    <source>
        <strain evidence="11">KCTC 12870</strain>
    </source>
</reference>
<sequence length="430" mass="46751">MKRILIIGGGFGGVAAAKELRGLPVEIGLVDRRNYHLFQPLLYQVATAALNPSDIASPIRKIFRHQKNVSVVLGTVEKIDLQQQRIFIEDQPIPYDYLVLAAGATHSYFGNEQWGKDAPGLKTIEDATEIRRRFLLAFESAEIETDPDARRASLTFVVVGAGPTGCELAGAMAEVARNTIPADFRHVDTATARVILIQGGPRVLEAFPEESSLSAQRQLEAIGVEIILNQRVTEVRSDGVMCGETFIAAHNVFWAAGVKASSIGETLGVPLDRSGRVKVNPDLSIPSYPNAFVIGDQAAAVDGKTGKPVPGVAQGALQGGSFVGKIIRRELKANEKEEQAPDRGVFNYFDKGNLATIGRNKAVAEIFGCKLAGFPAWVIWAVVHILFLVNFRSRLAVGFGWAWTYFFGDRGARLITGKSEVQIKRPPNFD</sequence>
<comment type="caution">
    <text evidence="11">The sequence shown here is derived from an EMBL/GenBank/DDBJ whole genome shotgun (WGS) entry which is preliminary data.</text>
</comment>
<evidence type="ECO:0000256" key="8">
    <source>
        <dbReference type="ARBA" id="ARBA00047599"/>
    </source>
</evidence>
<reference evidence="11" key="1">
    <citation type="journal article" date="2014" name="Int. J. Syst. Evol. Microbiol.">
        <title>Complete genome sequence of Corynebacterium casei LMG S-19264T (=DSM 44701T), isolated from a smear-ripened cheese.</title>
        <authorList>
            <consortium name="US DOE Joint Genome Institute (JGI-PGF)"/>
            <person name="Walter F."/>
            <person name="Albersmeier A."/>
            <person name="Kalinowski J."/>
            <person name="Ruckert C."/>
        </authorList>
    </citation>
    <scope>NUCLEOTIDE SEQUENCE</scope>
    <source>
        <strain evidence="11">KCTC 12870</strain>
    </source>
</reference>
<dbReference type="PRINTS" id="PR00411">
    <property type="entry name" value="PNDRDTASEI"/>
</dbReference>
<evidence type="ECO:0000259" key="10">
    <source>
        <dbReference type="Pfam" id="PF22366"/>
    </source>
</evidence>
<protein>
    <recommendedName>
        <fullName evidence="2">NADH:ubiquinone reductase (non-electrogenic)</fullName>
        <ecNumber evidence="2">1.6.5.9</ecNumber>
    </recommendedName>
</protein>
<gene>
    <name evidence="11" type="primary">ndh</name>
    <name evidence="11" type="ORF">GCM10007047_12290</name>
</gene>
<accession>A0A8J3GCE1</accession>
<dbReference type="PANTHER" id="PTHR43706:SF47">
    <property type="entry name" value="EXTERNAL NADH-UBIQUINONE OXIDOREDUCTASE 1, MITOCHONDRIAL-RELATED"/>
    <property type="match status" value="1"/>
</dbReference>
<dbReference type="Pfam" id="PF07992">
    <property type="entry name" value="Pyr_redox_2"/>
    <property type="match status" value="1"/>
</dbReference>
<evidence type="ECO:0000313" key="11">
    <source>
        <dbReference type="EMBL" id="GHB97907.1"/>
    </source>
</evidence>
<dbReference type="Proteomes" id="UP000642829">
    <property type="component" value="Unassembled WGS sequence"/>
</dbReference>
<dbReference type="EC" id="1.6.5.9" evidence="2"/>
<proteinExistence type="inferred from homology"/>
<dbReference type="Gene3D" id="3.50.50.100">
    <property type="match status" value="1"/>
</dbReference>
<dbReference type="RefSeq" id="WP_189512998.1">
    <property type="nucleotide sequence ID" value="NZ_BMXG01000006.1"/>
</dbReference>
<dbReference type="SUPFAM" id="SSF51905">
    <property type="entry name" value="FAD/NAD(P)-binding domain"/>
    <property type="match status" value="2"/>
</dbReference>
<dbReference type="InterPro" id="IPR023753">
    <property type="entry name" value="FAD/NAD-binding_dom"/>
</dbReference>
<dbReference type="InterPro" id="IPR054585">
    <property type="entry name" value="NDH2-like_C"/>
</dbReference>
<dbReference type="InterPro" id="IPR036188">
    <property type="entry name" value="FAD/NAD-bd_sf"/>
</dbReference>
<dbReference type="PANTHER" id="PTHR43706">
    <property type="entry name" value="NADH DEHYDROGENASE"/>
    <property type="match status" value="1"/>
</dbReference>
<feature type="domain" description="External alternative NADH-ubiquinone oxidoreductase-like C-terminal" evidence="10">
    <location>
        <begin position="351"/>
        <end position="408"/>
    </location>
</feature>
<dbReference type="EMBL" id="BMXG01000006">
    <property type="protein sequence ID" value="GHB97907.1"/>
    <property type="molecule type" value="Genomic_DNA"/>
</dbReference>
<evidence type="ECO:0000256" key="5">
    <source>
        <dbReference type="ARBA" id="ARBA00022946"/>
    </source>
</evidence>
<keyword evidence="3" id="KW-0285">Flavoprotein</keyword>
<evidence type="ECO:0000256" key="6">
    <source>
        <dbReference type="ARBA" id="ARBA00023002"/>
    </source>
</evidence>
<name>A0A8J3GCE1_9BACT</name>
<keyword evidence="12" id="KW-1185">Reference proteome</keyword>
<dbReference type="GO" id="GO:0050136">
    <property type="term" value="F:NADH dehydrogenase (quinone) (non-electrogenic) activity"/>
    <property type="evidence" value="ECO:0007669"/>
    <property type="project" value="UniProtKB-EC"/>
</dbReference>
<evidence type="ECO:0000259" key="9">
    <source>
        <dbReference type="Pfam" id="PF07992"/>
    </source>
</evidence>
<evidence type="ECO:0000313" key="12">
    <source>
        <dbReference type="Proteomes" id="UP000642829"/>
    </source>
</evidence>
<keyword evidence="4" id="KW-0274">FAD</keyword>
<keyword evidence="7" id="KW-0520">NAD</keyword>
<dbReference type="AlphaFoldDB" id="A0A8J3GCE1"/>
<dbReference type="InterPro" id="IPR045024">
    <property type="entry name" value="NDH-2"/>
</dbReference>
<dbReference type="Pfam" id="PF22366">
    <property type="entry name" value="NDH2_C"/>
    <property type="match status" value="1"/>
</dbReference>
<dbReference type="PRINTS" id="PR00368">
    <property type="entry name" value="FADPNR"/>
</dbReference>
<evidence type="ECO:0000256" key="1">
    <source>
        <dbReference type="ARBA" id="ARBA00005272"/>
    </source>
</evidence>
<feature type="domain" description="FAD/NAD(P)-binding" evidence="9">
    <location>
        <begin position="3"/>
        <end position="320"/>
    </location>
</feature>
<keyword evidence="5" id="KW-0809">Transit peptide</keyword>
<comment type="catalytic activity">
    <reaction evidence="8">
        <text>a quinone + NADH + H(+) = a quinol + NAD(+)</text>
        <dbReference type="Rhea" id="RHEA:46160"/>
        <dbReference type="ChEBI" id="CHEBI:15378"/>
        <dbReference type="ChEBI" id="CHEBI:24646"/>
        <dbReference type="ChEBI" id="CHEBI:57540"/>
        <dbReference type="ChEBI" id="CHEBI:57945"/>
        <dbReference type="ChEBI" id="CHEBI:132124"/>
        <dbReference type="EC" id="1.6.5.9"/>
    </reaction>
</comment>
<keyword evidence="6" id="KW-0560">Oxidoreductase</keyword>